<sequence length="183" mass="20193">MSTTPTKTHATTDFIAADKAPAAVDVAAVPMTGSTFDQHGVVVGKWKADIFGCFTDFVPNCLLASCCPCVSLAQTLHRIGMYSYTTVLARDRQPHHDPMHHRHQFHVLLHRHGAPVLLIAAFIVIRMRVRKAFDIPGMFVEDCFFTFCCSCCSIAQMATHTESYDAQVCSLGPKDALPGYKFD</sequence>
<comment type="caution">
    <text evidence="1">The sequence shown here is derived from an EMBL/GenBank/DDBJ whole genome shotgun (WGS) entry which is preliminary data.</text>
</comment>
<dbReference type="EMBL" id="VJMI01021012">
    <property type="protein sequence ID" value="KAF0702817.1"/>
    <property type="molecule type" value="Genomic_DNA"/>
</dbReference>
<dbReference type="VEuPathDB" id="FungiDB:H257_16847"/>
<dbReference type="Proteomes" id="UP000469452">
    <property type="component" value="Unassembled WGS sequence"/>
</dbReference>
<dbReference type="InterPro" id="IPR006461">
    <property type="entry name" value="PLAC_motif_containing"/>
</dbReference>
<accession>A0A6A4Z161</accession>
<name>A0A6A4Z161_APHAT</name>
<dbReference type="NCBIfam" id="TIGR01571">
    <property type="entry name" value="A_thal_Cys_rich"/>
    <property type="match status" value="1"/>
</dbReference>
<dbReference type="PANTHER" id="PTHR15907">
    <property type="entry name" value="DUF614 FAMILY PROTEIN-RELATED"/>
    <property type="match status" value="1"/>
</dbReference>
<reference evidence="1 2" key="1">
    <citation type="submission" date="2019-06" db="EMBL/GenBank/DDBJ databases">
        <title>Genomics analysis of Aphanomyces spp. identifies a new class of oomycete effector associated with host adaptation.</title>
        <authorList>
            <person name="Gaulin E."/>
        </authorList>
    </citation>
    <scope>NUCLEOTIDE SEQUENCE [LARGE SCALE GENOMIC DNA]</scope>
    <source>
        <strain evidence="1 2">E</strain>
    </source>
</reference>
<evidence type="ECO:0000313" key="2">
    <source>
        <dbReference type="Proteomes" id="UP000469452"/>
    </source>
</evidence>
<evidence type="ECO:0008006" key="3">
    <source>
        <dbReference type="Google" id="ProtNLM"/>
    </source>
</evidence>
<organism evidence="1 2">
    <name type="scientific">Aphanomyces astaci</name>
    <name type="common">Crayfish plague agent</name>
    <dbReference type="NCBI Taxonomy" id="112090"/>
    <lineage>
        <taxon>Eukaryota</taxon>
        <taxon>Sar</taxon>
        <taxon>Stramenopiles</taxon>
        <taxon>Oomycota</taxon>
        <taxon>Saprolegniomycetes</taxon>
        <taxon>Saprolegniales</taxon>
        <taxon>Verrucalvaceae</taxon>
        <taxon>Aphanomyces</taxon>
    </lineage>
</organism>
<evidence type="ECO:0000313" key="1">
    <source>
        <dbReference type="EMBL" id="KAF0702817.1"/>
    </source>
</evidence>
<gene>
    <name evidence="1" type="ORF">AaE_015696</name>
</gene>
<protein>
    <recommendedName>
        <fullName evidence="3">PLAC8 family protein</fullName>
    </recommendedName>
</protein>
<dbReference type="Pfam" id="PF04749">
    <property type="entry name" value="PLAC8"/>
    <property type="match status" value="1"/>
</dbReference>
<dbReference type="AlphaFoldDB" id="A0A6A4Z161"/>
<proteinExistence type="predicted"/>